<evidence type="ECO:0000313" key="1">
    <source>
        <dbReference type="EMBL" id="GAA2078943.1"/>
    </source>
</evidence>
<dbReference type="EMBL" id="BAAAPY010000006">
    <property type="protein sequence ID" value="GAA2078943.1"/>
    <property type="molecule type" value="Genomic_DNA"/>
</dbReference>
<reference evidence="1 2" key="1">
    <citation type="journal article" date="2019" name="Int. J. Syst. Evol. Microbiol.">
        <title>The Global Catalogue of Microorganisms (GCM) 10K type strain sequencing project: providing services to taxonomists for standard genome sequencing and annotation.</title>
        <authorList>
            <consortium name="The Broad Institute Genomics Platform"/>
            <consortium name="The Broad Institute Genome Sequencing Center for Infectious Disease"/>
            <person name="Wu L."/>
            <person name="Ma J."/>
        </authorList>
    </citation>
    <scope>NUCLEOTIDE SEQUENCE [LARGE SCALE GENOMIC DNA]</scope>
    <source>
        <strain evidence="1 2">JCM 15749</strain>
    </source>
</reference>
<gene>
    <name evidence="1" type="ORF">GCM10009821_18630</name>
</gene>
<name>A0ABN2W254_9ACTN</name>
<proteinExistence type="predicted"/>
<comment type="caution">
    <text evidence="1">The sequence shown here is derived from an EMBL/GenBank/DDBJ whole genome shotgun (WGS) entry which is preliminary data.</text>
</comment>
<organism evidence="1 2">
    <name type="scientific">Aeromicrobium halocynthiae</name>
    <dbReference type="NCBI Taxonomy" id="560557"/>
    <lineage>
        <taxon>Bacteria</taxon>
        <taxon>Bacillati</taxon>
        <taxon>Actinomycetota</taxon>
        <taxon>Actinomycetes</taxon>
        <taxon>Propionibacteriales</taxon>
        <taxon>Nocardioidaceae</taxon>
        <taxon>Aeromicrobium</taxon>
    </lineage>
</organism>
<dbReference type="Proteomes" id="UP001501480">
    <property type="component" value="Unassembled WGS sequence"/>
</dbReference>
<sequence>MYVVLTPRPLGVDDTLPLPSAALLRHHGTSAAALERFESLRHQRVLHHRVPVERAVDAAVELRVEALRLAEEHDGVVVDLTVPRVLELGSHEVSAGAASQWYVLDAAAVLDGRLQTDGLVQFGLPELRIDDVGPGARAVGGAVVAGIVHRLVAEWPDHDPVGPAGITLRDIAHGLGDPQAKETPVKPVLAIDIAHDDRAQVLTATWQDDPAEVLFAGA</sequence>
<accession>A0ABN2W254</accession>
<keyword evidence="2" id="KW-1185">Reference proteome</keyword>
<protein>
    <submittedName>
        <fullName evidence="1">Uncharacterized protein</fullName>
    </submittedName>
</protein>
<evidence type="ECO:0000313" key="2">
    <source>
        <dbReference type="Proteomes" id="UP001501480"/>
    </source>
</evidence>